<dbReference type="OrthoDB" id="16433at10239"/>
<evidence type="ECO:0000313" key="3">
    <source>
        <dbReference type="Proteomes" id="UP000000994"/>
    </source>
</evidence>
<reference evidence="1 3" key="2">
    <citation type="journal article" date="2005" name="J. Bacteriol.">
        <title>The genome of S-PM2, a 'photosynthetic' T4-type bacteriophage that infects marine Synechococcus strains.</title>
        <authorList>
            <person name="Mann N.H."/>
            <person name="Clokie M.R."/>
            <person name="Millard A."/>
            <person name="Cook A."/>
            <person name="Wilson W.H."/>
            <person name="Wheatley P.J."/>
            <person name="Letarov A."/>
            <person name="Krisch H.M."/>
        </authorList>
    </citation>
    <scope>NUCLEOTIDE SEQUENCE</scope>
</reference>
<dbReference type="EMBL" id="LN828717">
    <property type="protein sequence ID" value="CFW42146.1"/>
    <property type="molecule type" value="Genomic_DNA"/>
</dbReference>
<organismHost>
    <name type="scientific">Synechococcus</name>
    <dbReference type="NCBI Taxonomy" id="1129"/>
</organismHost>
<reference evidence="1 3" key="1">
    <citation type="journal article" date="2004" name="Proc. Natl. Acad. Sci. U.S.A.">
        <title>Genetic organization of the psbAD region in phages infecting marine Synechococcus strains.</title>
        <authorList>
            <person name="Millard A."/>
            <person name="Clokie M.R."/>
            <person name="Shub D.A."/>
            <person name="Mann N.H."/>
        </authorList>
    </citation>
    <scope>NUCLEOTIDE SEQUENCE [LARGE SCALE GENOMIC DNA]</scope>
</reference>
<dbReference type="Proteomes" id="UP000000994">
    <property type="component" value="Segment"/>
</dbReference>
<dbReference type="Proteomes" id="UP000246186">
    <property type="component" value="Genome"/>
</dbReference>
<name>Q5GQR1_BPSYP</name>
<gene>
    <name evidence="2" type="ORF">S-PM2d009</name>
    <name evidence="1" type="ORF">S-PM2p009</name>
</gene>
<dbReference type="EMBL" id="AJ630128">
    <property type="protein sequence ID" value="CAF34073.1"/>
    <property type="molecule type" value="Genomic_DNA"/>
</dbReference>
<evidence type="ECO:0000313" key="1">
    <source>
        <dbReference type="EMBL" id="CAF34073.1"/>
    </source>
</evidence>
<dbReference type="RefSeq" id="YP_195043.1">
    <property type="nucleotide sequence ID" value="NC_006820.1"/>
</dbReference>
<reference evidence="2 4" key="3">
    <citation type="journal article" date="2015" name="PLoS ONE">
        <title>Spontaneous Deletion of an "ORFanage" Region Facilitates Host Adaptation in a "Photosynthetic" Cyanophage.</title>
        <authorList>
            <person name="Puxty R.J."/>
            <person name="Perez-Sepulveda B."/>
            <person name="Rihtman B."/>
            <person name="Evans D.J."/>
            <person name="Millard A.D."/>
            <person name="Scanlan D.J."/>
        </authorList>
    </citation>
    <scope>NUCLEOTIDE SEQUENCE [LARGE SCALE GENOMIC DNA]</scope>
</reference>
<dbReference type="GeneID" id="3260425"/>
<proteinExistence type="predicted"/>
<accession>Q5GQR1</accession>
<sequence length="131" mass="15689">MGMFDYFRSSYDLGKQFTNVVCQTKDIEEDIGGTMSDYWLDPAGQLWYPSYRETHTFEVYDEGHPKHDPNIKWGNHGWIPTGKHGKYQPHYITKYVEVYPANWEGEWEDWPRCRLHFRFGKLQDFADVTKQ</sequence>
<keyword evidence="3" id="KW-1185">Reference proteome</keyword>
<reference evidence="2" key="4">
    <citation type="submission" date="2015-02" db="EMBL/GenBank/DDBJ databases">
        <authorList>
            <person name="Chooi Y.-H."/>
        </authorList>
    </citation>
    <scope>NUCLEOTIDE SEQUENCE</scope>
</reference>
<dbReference type="KEGG" id="vg:3260425"/>
<evidence type="ECO:0000313" key="2">
    <source>
        <dbReference type="EMBL" id="CFW42146.1"/>
    </source>
</evidence>
<organism evidence="1 3">
    <name type="scientific">Synechococcus phage S-PM2</name>
    <dbReference type="NCBI Taxonomy" id="238854"/>
    <lineage>
        <taxon>Viruses</taxon>
        <taxon>Duplodnaviria</taxon>
        <taxon>Heunggongvirae</taxon>
        <taxon>Uroviricota</taxon>
        <taxon>Caudoviricetes</taxon>
        <taxon>Pantevenvirales</taxon>
        <taxon>Kyanoviridae</taxon>
        <taxon>Nodensvirus</taxon>
        <taxon>Nodensvirus spm2</taxon>
    </lineage>
</organism>
<evidence type="ECO:0000313" key="4">
    <source>
        <dbReference type="Proteomes" id="UP000246186"/>
    </source>
</evidence>
<protein>
    <submittedName>
        <fullName evidence="1">Hypothetical-Protein / belonging to T4-LIKE GC: 755</fullName>
    </submittedName>
</protein>